<evidence type="ECO:0000313" key="2">
    <source>
        <dbReference type="Proteomes" id="UP000054248"/>
    </source>
</evidence>
<dbReference type="OrthoDB" id="2322499at2759"/>
<name>A0A0C3QDM8_9AGAM</name>
<accession>A0A0C3QDM8</accession>
<evidence type="ECO:0000313" key="1">
    <source>
        <dbReference type="EMBL" id="KIO22909.1"/>
    </source>
</evidence>
<protein>
    <submittedName>
        <fullName evidence="1">Uncharacterized protein</fullName>
    </submittedName>
</protein>
<dbReference type="EMBL" id="KN823097">
    <property type="protein sequence ID" value="KIO22909.1"/>
    <property type="molecule type" value="Genomic_DNA"/>
</dbReference>
<sequence>MEVGTEVASWLKETRSFCSNNLKSCVVPDRSNEAAFNRLARQRQRWLSGFILRLAPLKFVPEDIPAMDETDGWEWDENETRLLSIVKNRRNARLSPLLQGKQPPAACDGRLEPQISPDTSVSCSAKDILRSPLADDVWRQARASIGLKSKFPGWTERSFVHYAINRTCTYCSSEGLTLWAFAATMCGDCFGRRVMDLRDVSAVFSGPIRDSVPAAWVTGVKRDSLLVSKDYLEAVQTWATSFPDYARNMIPEDEFGRHIRIQNAQFMKVAEDGIKWQKDRDRRRNHMRKSREKLYVLTLLLLSIANKLQAHAPPIHASQKVRCSSKWEAIVDKQYPLSELEWNRIERSVLAILGVHKVDFVPGRN</sequence>
<organism evidence="1 2">
    <name type="scientific">Tulasnella calospora MUT 4182</name>
    <dbReference type="NCBI Taxonomy" id="1051891"/>
    <lineage>
        <taxon>Eukaryota</taxon>
        <taxon>Fungi</taxon>
        <taxon>Dikarya</taxon>
        <taxon>Basidiomycota</taxon>
        <taxon>Agaricomycotina</taxon>
        <taxon>Agaricomycetes</taxon>
        <taxon>Cantharellales</taxon>
        <taxon>Tulasnellaceae</taxon>
        <taxon>Tulasnella</taxon>
    </lineage>
</organism>
<reference evidence="2" key="2">
    <citation type="submission" date="2015-01" db="EMBL/GenBank/DDBJ databases">
        <title>Evolutionary Origins and Diversification of the Mycorrhizal Mutualists.</title>
        <authorList>
            <consortium name="DOE Joint Genome Institute"/>
            <consortium name="Mycorrhizal Genomics Consortium"/>
            <person name="Kohler A."/>
            <person name="Kuo A."/>
            <person name="Nagy L.G."/>
            <person name="Floudas D."/>
            <person name="Copeland A."/>
            <person name="Barry K.W."/>
            <person name="Cichocki N."/>
            <person name="Veneault-Fourrey C."/>
            <person name="LaButti K."/>
            <person name="Lindquist E.A."/>
            <person name="Lipzen A."/>
            <person name="Lundell T."/>
            <person name="Morin E."/>
            <person name="Murat C."/>
            <person name="Riley R."/>
            <person name="Ohm R."/>
            <person name="Sun H."/>
            <person name="Tunlid A."/>
            <person name="Henrissat B."/>
            <person name="Grigoriev I.V."/>
            <person name="Hibbett D.S."/>
            <person name="Martin F."/>
        </authorList>
    </citation>
    <scope>NUCLEOTIDE SEQUENCE [LARGE SCALE GENOMIC DNA]</scope>
    <source>
        <strain evidence="2">MUT 4182</strain>
    </source>
</reference>
<dbReference type="Proteomes" id="UP000054248">
    <property type="component" value="Unassembled WGS sequence"/>
</dbReference>
<proteinExistence type="predicted"/>
<gene>
    <name evidence="1" type="ORF">M407DRAFT_9685</name>
</gene>
<dbReference type="HOGENOM" id="CLU_759087_0_0_1"/>
<keyword evidence="2" id="KW-1185">Reference proteome</keyword>
<reference evidence="1 2" key="1">
    <citation type="submission" date="2014-04" db="EMBL/GenBank/DDBJ databases">
        <authorList>
            <consortium name="DOE Joint Genome Institute"/>
            <person name="Kuo A."/>
            <person name="Girlanda M."/>
            <person name="Perotto S."/>
            <person name="Kohler A."/>
            <person name="Nagy L.G."/>
            <person name="Floudas D."/>
            <person name="Copeland A."/>
            <person name="Barry K.W."/>
            <person name="Cichocki N."/>
            <person name="Veneault-Fourrey C."/>
            <person name="LaButti K."/>
            <person name="Lindquist E.A."/>
            <person name="Lipzen A."/>
            <person name="Lundell T."/>
            <person name="Morin E."/>
            <person name="Murat C."/>
            <person name="Sun H."/>
            <person name="Tunlid A."/>
            <person name="Henrissat B."/>
            <person name="Grigoriev I.V."/>
            <person name="Hibbett D.S."/>
            <person name="Martin F."/>
            <person name="Nordberg H.P."/>
            <person name="Cantor M.N."/>
            <person name="Hua S.X."/>
        </authorList>
    </citation>
    <scope>NUCLEOTIDE SEQUENCE [LARGE SCALE GENOMIC DNA]</scope>
    <source>
        <strain evidence="1 2">MUT 4182</strain>
    </source>
</reference>
<dbReference type="AlphaFoldDB" id="A0A0C3QDM8"/>